<evidence type="ECO:0000313" key="2">
    <source>
        <dbReference type="Proteomes" id="UP000447434"/>
    </source>
</evidence>
<comment type="caution">
    <text evidence="1">The sequence shown here is derived from an EMBL/GenBank/DDBJ whole genome shotgun (WGS) entry which is preliminary data.</text>
</comment>
<evidence type="ECO:0000313" key="1">
    <source>
        <dbReference type="EMBL" id="KAE9591208.1"/>
    </source>
</evidence>
<gene>
    <name evidence="1" type="ORF">Lalb_Chr20g0115991</name>
</gene>
<dbReference type="EMBL" id="WOCE01000020">
    <property type="protein sequence ID" value="KAE9591208.1"/>
    <property type="molecule type" value="Genomic_DNA"/>
</dbReference>
<organism evidence="1 2">
    <name type="scientific">Lupinus albus</name>
    <name type="common">White lupine</name>
    <name type="synonym">Lupinus termis</name>
    <dbReference type="NCBI Taxonomy" id="3870"/>
    <lineage>
        <taxon>Eukaryota</taxon>
        <taxon>Viridiplantae</taxon>
        <taxon>Streptophyta</taxon>
        <taxon>Embryophyta</taxon>
        <taxon>Tracheophyta</taxon>
        <taxon>Spermatophyta</taxon>
        <taxon>Magnoliopsida</taxon>
        <taxon>eudicotyledons</taxon>
        <taxon>Gunneridae</taxon>
        <taxon>Pentapetalae</taxon>
        <taxon>rosids</taxon>
        <taxon>fabids</taxon>
        <taxon>Fabales</taxon>
        <taxon>Fabaceae</taxon>
        <taxon>Papilionoideae</taxon>
        <taxon>50 kb inversion clade</taxon>
        <taxon>genistoids sensu lato</taxon>
        <taxon>core genistoids</taxon>
        <taxon>Genisteae</taxon>
        <taxon>Lupinus</taxon>
    </lineage>
</organism>
<protein>
    <submittedName>
        <fullName evidence="1">Uncharacterized protein</fullName>
    </submittedName>
</protein>
<dbReference type="AlphaFoldDB" id="A0A6A4NWX2"/>
<reference evidence="2" key="1">
    <citation type="journal article" date="2020" name="Nat. Commun.">
        <title>Genome sequence of the cluster root forming white lupin.</title>
        <authorList>
            <person name="Hufnagel B."/>
            <person name="Marques A."/>
            <person name="Soriano A."/>
            <person name="Marques L."/>
            <person name="Divol F."/>
            <person name="Doumas P."/>
            <person name="Sallet E."/>
            <person name="Mancinotti D."/>
            <person name="Carrere S."/>
            <person name="Marande W."/>
            <person name="Arribat S."/>
            <person name="Keller J."/>
            <person name="Huneau C."/>
            <person name="Blein T."/>
            <person name="Aime D."/>
            <person name="Laguerre M."/>
            <person name="Taylor J."/>
            <person name="Schubert V."/>
            <person name="Nelson M."/>
            <person name="Geu-Flores F."/>
            <person name="Crespi M."/>
            <person name="Gallardo-Guerrero K."/>
            <person name="Delaux P.-M."/>
            <person name="Salse J."/>
            <person name="Berges H."/>
            <person name="Guyot R."/>
            <person name="Gouzy J."/>
            <person name="Peret B."/>
        </authorList>
    </citation>
    <scope>NUCLEOTIDE SEQUENCE [LARGE SCALE GENOMIC DNA]</scope>
    <source>
        <strain evidence="2">cv. Amiga</strain>
    </source>
</reference>
<name>A0A6A4NWX2_LUPAL</name>
<dbReference type="Proteomes" id="UP000447434">
    <property type="component" value="Chromosome 20"/>
</dbReference>
<keyword evidence="2" id="KW-1185">Reference proteome</keyword>
<sequence length="75" mass="8306">MGIPFPFIGDNQKAELLVTPPLLRFLYCVRPRSETKCSRRLHGVLTLQYPCVISNSGGPFAGGDHRPREPSLLPS</sequence>
<proteinExistence type="predicted"/>
<accession>A0A6A4NWX2</accession>